<evidence type="ECO:0000313" key="1">
    <source>
        <dbReference type="EMBL" id="QJW93090.1"/>
    </source>
</evidence>
<accession>A0A6M5YIE8</accession>
<name>A0A6M5YIE8_9BACT</name>
<sequence>MADSAFGRMNISLPTDLKREMDAVKDVNWSNVAAEAFRLKLLEIRSSQKGATMQQVVNRMKAAAKLEESAEHRAGKQAGEKWARDTATPAQLRRLAEIRDELFVGVPDTFGWPGILYVTFHKGADVDRAEVNGYWSSVLGEKDAERIYEEQFASAFVEGALAVWAIVEPQL</sequence>
<evidence type="ECO:0000313" key="2">
    <source>
        <dbReference type="Proteomes" id="UP000503447"/>
    </source>
</evidence>
<organism evidence="1 2">
    <name type="scientific">Frigoriglobus tundricola</name>
    <dbReference type="NCBI Taxonomy" id="2774151"/>
    <lineage>
        <taxon>Bacteria</taxon>
        <taxon>Pseudomonadati</taxon>
        <taxon>Planctomycetota</taxon>
        <taxon>Planctomycetia</taxon>
        <taxon>Gemmatales</taxon>
        <taxon>Gemmataceae</taxon>
        <taxon>Frigoriglobus</taxon>
    </lineage>
</organism>
<dbReference type="AlphaFoldDB" id="A0A6M5YIE8"/>
<proteinExistence type="predicted"/>
<reference evidence="2" key="1">
    <citation type="submission" date="2020-05" db="EMBL/GenBank/DDBJ databases">
        <title>Frigoriglobus tundricola gen. nov., sp. nov., a psychrotolerant cellulolytic planctomycete of the family Gemmataceae with two divergent copies of 16S rRNA gene.</title>
        <authorList>
            <person name="Kulichevskaya I.S."/>
            <person name="Ivanova A.A."/>
            <person name="Naumoff D.G."/>
            <person name="Beletsky A.V."/>
            <person name="Rijpstra W.I.C."/>
            <person name="Sinninghe Damste J.S."/>
            <person name="Mardanov A.V."/>
            <person name="Ravin N.V."/>
            <person name="Dedysh S.N."/>
        </authorList>
    </citation>
    <scope>NUCLEOTIDE SEQUENCE [LARGE SCALE GENOMIC DNA]</scope>
    <source>
        <strain evidence="2">PL17</strain>
    </source>
</reference>
<dbReference type="EMBL" id="CP053452">
    <property type="protein sequence ID" value="QJW93090.1"/>
    <property type="molecule type" value="Genomic_DNA"/>
</dbReference>
<gene>
    <name evidence="1" type="ORF">FTUN_0593</name>
</gene>
<dbReference type="Proteomes" id="UP000503447">
    <property type="component" value="Chromosome"/>
</dbReference>
<protein>
    <submittedName>
        <fullName evidence="1">Uncharacterized protein</fullName>
    </submittedName>
</protein>
<keyword evidence="2" id="KW-1185">Reference proteome</keyword>
<dbReference type="RefSeq" id="WP_171468844.1">
    <property type="nucleotide sequence ID" value="NZ_CP053452.2"/>
</dbReference>
<dbReference type="KEGG" id="ftj:FTUN_0593"/>